<evidence type="ECO:0000313" key="5">
    <source>
        <dbReference type="Proteomes" id="UP001597440"/>
    </source>
</evidence>
<dbReference type="InterPro" id="IPR027385">
    <property type="entry name" value="Beta-barrel_OMP"/>
</dbReference>
<dbReference type="Pfam" id="PF13505">
    <property type="entry name" value="OMP_b-brl"/>
    <property type="match status" value="1"/>
</dbReference>
<dbReference type="InterPro" id="IPR011250">
    <property type="entry name" value="OMP/PagP_B-barrel"/>
</dbReference>
<keyword evidence="5" id="KW-1185">Reference proteome</keyword>
<evidence type="ECO:0000256" key="2">
    <source>
        <dbReference type="SAM" id="SignalP"/>
    </source>
</evidence>
<evidence type="ECO:0000313" key="4">
    <source>
        <dbReference type="EMBL" id="MFD2555780.1"/>
    </source>
</evidence>
<organism evidence="4 5">
    <name type="scientific">Sphingobacterium tabacisoli</name>
    <dbReference type="NCBI Taxonomy" id="2044855"/>
    <lineage>
        <taxon>Bacteria</taxon>
        <taxon>Pseudomonadati</taxon>
        <taxon>Bacteroidota</taxon>
        <taxon>Sphingobacteriia</taxon>
        <taxon>Sphingobacteriales</taxon>
        <taxon>Sphingobacteriaceae</taxon>
        <taxon>Sphingobacterium</taxon>
    </lineage>
</organism>
<gene>
    <name evidence="4" type="ORF">ACFSQW_15370</name>
</gene>
<dbReference type="Proteomes" id="UP001597440">
    <property type="component" value="Unassembled WGS sequence"/>
</dbReference>
<keyword evidence="1 2" id="KW-0732">Signal</keyword>
<evidence type="ECO:0000259" key="3">
    <source>
        <dbReference type="Pfam" id="PF13505"/>
    </source>
</evidence>
<dbReference type="EMBL" id="JBHULD010000014">
    <property type="protein sequence ID" value="MFD2555780.1"/>
    <property type="molecule type" value="Genomic_DNA"/>
</dbReference>
<dbReference type="SUPFAM" id="SSF56925">
    <property type="entry name" value="OMPA-like"/>
    <property type="match status" value="1"/>
</dbReference>
<evidence type="ECO:0000256" key="1">
    <source>
        <dbReference type="ARBA" id="ARBA00022729"/>
    </source>
</evidence>
<dbReference type="RefSeq" id="WP_210354080.1">
    <property type="nucleotide sequence ID" value="NZ_JAEQMU010000001.1"/>
</dbReference>
<feature type="domain" description="Outer membrane protein beta-barrel" evidence="3">
    <location>
        <begin position="34"/>
        <end position="141"/>
    </location>
</feature>
<dbReference type="Gene3D" id="2.40.160.20">
    <property type="match status" value="1"/>
</dbReference>
<comment type="caution">
    <text evidence="4">The sequence shown here is derived from an EMBL/GenBank/DDBJ whole genome shotgun (WGS) entry which is preliminary data.</text>
</comment>
<accession>A0ABW5L5I2</accession>
<feature type="signal peptide" evidence="2">
    <location>
        <begin position="1"/>
        <end position="19"/>
    </location>
</feature>
<sequence>MKKIYLSLALALGFGVTQAQETHPAIQKGKIMVETNFTPFGTGNSGFSYSKADGAKSWQVGASAGYFVMDKLAFKAGIGYTKTELEINFGGLASANISTDALTYQFGAKYYIINCIPVQVDFNGAKQGDIKTNSIGGQLGYAWFIRDNMALEPAVKYNLGVDDNSRNVFSAGLGFSIHF</sequence>
<proteinExistence type="predicted"/>
<reference evidence="5" key="1">
    <citation type="journal article" date="2019" name="Int. J. Syst. Evol. Microbiol.">
        <title>The Global Catalogue of Microorganisms (GCM) 10K type strain sequencing project: providing services to taxonomists for standard genome sequencing and annotation.</title>
        <authorList>
            <consortium name="The Broad Institute Genomics Platform"/>
            <consortium name="The Broad Institute Genome Sequencing Center for Infectious Disease"/>
            <person name="Wu L."/>
            <person name="Ma J."/>
        </authorList>
    </citation>
    <scope>NUCLEOTIDE SEQUENCE [LARGE SCALE GENOMIC DNA]</scope>
    <source>
        <strain evidence="5">KCTC 52298</strain>
    </source>
</reference>
<protein>
    <submittedName>
        <fullName evidence="4">Outer membrane beta-barrel protein</fullName>
    </submittedName>
</protein>
<feature type="chain" id="PRO_5046676460" evidence="2">
    <location>
        <begin position="20"/>
        <end position="179"/>
    </location>
</feature>
<name>A0ABW5L5I2_9SPHI</name>